<sequence length="77" mass="8683">MLENLLLYFSQVFSLPQASDVIALKAAVSRKICGSFFLRQIFPGCILKFKIRAVIDLQLITVFLILHALKRDNASLT</sequence>
<organism evidence="1 2">
    <name type="scientific">Clunio marinus</name>
    <dbReference type="NCBI Taxonomy" id="568069"/>
    <lineage>
        <taxon>Eukaryota</taxon>
        <taxon>Metazoa</taxon>
        <taxon>Ecdysozoa</taxon>
        <taxon>Arthropoda</taxon>
        <taxon>Hexapoda</taxon>
        <taxon>Insecta</taxon>
        <taxon>Pterygota</taxon>
        <taxon>Neoptera</taxon>
        <taxon>Endopterygota</taxon>
        <taxon>Diptera</taxon>
        <taxon>Nematocera</taxon>
        <taxon>Chironomoidea</taxon>
        <taxon>Chironomidae</taxon>
        <taxon>Clunio</taxon>
    </lineage>
</organism>
<dbReference type="Proteomes" id="UP000183832">
    <property type="component" value="Unassembled WGS sequence"/>
</dbReference>
<protein>
    <submittedName>
        <fullName evidence="1">CLUMA_CG017388, isoform A</fullName>
    </submittedName>
</protein>
<keyword evidence="2" id="KW-1185">Reference proteome</keyword>
<proteinExistence type="predicted"/>
<dbReference type="EMBL" id="CVRI01000063">
    <property type="protein sequence ID" value="CRL04290.1"/>
    <property type="molecule type" value="Genomic_DNA"/>
</dbReference>
<gene>
    <name evidence="1" type="ORF">CLUMA_CG017388</name>
</gene>
<reference evidence="1 2" key="1">
    <citation type="submission" date="2015-04" db="EMBL/GenBank/DDBJ databases">
        <authorList>
            <person name="Syromyatnikov M.Y."/>
            <person name="Popov V.N."/>
        </authorList>
    </citation>
    <scope>NUCLEOTIDE SEQUENCE [LARGE SCALE GENOMIC DNA]</scope>
</reference>
<evidence type="ECO:0000313" key="2">
    <source>
        <dbReference type="Proteomes" id="UP000183832"/>
    </source>
</evidence>
<name>A0A1J1IX56_9DIPT</name>
<accession>A0A1J1IX56</accession>
<dbReference type="AlphaFoldDB" id="A0A1J1IX56"/>
<evidence type="ECO:0000313" key="1">
    <source>
        <dbReference type="EMBL" id="CRL04290.1"/>
    </source>
</evidence>